<evidence type="ECO:0000313" key="2">
    <source>
        <dbReference type="EMBL" id="KAF7438685.1"/>
    </source>
</evidence>
<reference evidence="2" key="1">
    <citation type="journal article" date="2020" name="G3 (Bethesda)">
        <title>High-Quality Assemblies for Three Invasive Social Wasps from the &lt;i&gt;Vespula&lt;/i&gt; Genus.</title>
        <authorList>
            <person name="Harrop T.W.R."/>
            <person name="Guhlin J."/>
            <person name="McLaughlin G.M."/>
            <person name="Permina E."/>
            <person name="Stockwell P."/>
            <person name="Gilligan J."/>
            <person name="Le Lec M.F."/>
            <person name="Gruber M.A.M."/>
            <person name="Quinn O."/>
            <person name="Lovegrove M."/>
            <person name="Duncan E.J."/>
            <person name="Remnant E.J."/>
            <person name="Van Eeckhoven J."/>
            <person name="Graham B."/>
            <person name="Knapp R.A."/>
            <person name="Langford K.W."/>
            <person name="Kronenberg Z."/>
            <person name="Press M.O."/>
            <person name="Eacker S.M."/>
            <person name="Wilson-Rankin E.E."/>
            <person name="Purcell J."/>
            <person name="Lester P.J."/>
            <person name="Dearden P.K."/>
        </authorList>
    </citation>
    <scope>NUCLEOTIDE SEQUENCE</scope>
    <source>
        <strain evidence="2">Volc-1</strain>
    </source>
</reference>
<protein>
    <submittedName>
        <fullName evidence="2">Uncharacterized protein</fullName>
    </submittedName>
</protein>
<proteinExistence type="predicted"/>
<sequence>MASEHKKILMKLNVAELKENAADQSEYYTFNTIMLVDTVQWERAFANFKVKTLNWYHIPVNTDELLRLIETILDECVEMVDLKEQLEERIRKTTENFSVYYSDKFVGKPHRDEIISCLIASSRQKLTQSKYYEPEVKKLHIDPEISEVNRSHFSDIFKIHYGQARSKNVLKINDMKLSYRVSNMSLYVVQMQVFEDQLVVLKQIFEFFGYHHIRGIQHIHIIRLN</sequence>
<keyword evidence="1" id="KW-0175">Coiled coil</keyword>
<name>A0A834PFG8_VESPE</name>
<dbReference type="Proteomes" id="UP000600918">
    <property type="component" value="Unassembled WGS sequence"/>
</dbReference>
<dbReference type="EMBL" id="JACSDY010000001">
    <property type="protein sequence ID" value="KAF7438685.1"/>
    <property type="molecule type" value="Genomic_DNA"/>
</dbReference>
<comment type="caution">
    <text evidence="2">The sequence shown here is derived from an EMBL/GenBank/DDBJ whole genome shotgun (WGS) entry which is preliminary data.</text>
</comment>
<organism evidence="2 3">
    <name type="scientific">Vespula pensylvanica</name>
    <name type="common">Western yellow jacket</name>
    <name type="synonym">Wasp</name>
    <dbReference type="NCBI Taxonomy" id="30213"/>
    <lineage>
        <taxon>Eukaryota</taxon>
        <taxon>Metazoa</taxon>
        <taxon>Ecdysozoa</taxon>
        <taxon>Arthropoda</taxon>
        <taxon>Hexapoda</taxon>
        <taxon>Insecta</taxon>
        <taxon>Pterygota</taxon>
        <taxon>Neoptera</taxon>
        <taxon>Endopterygota</taxon>
        <taxon>Hymenoptera</taxon>
        <taxon>Apocrita</taxon>
        <taxon>Aculeata</taxon>
        <taxon>Vespoidea</taxon>
        <taxon>Vespidae</taxon>
        <taxon>Vespinae</taxon>
        <taxon>Vespula</taxon>
    </lineage>
</organism>
<feature type="coiled-coil region" evidence="1">
    <location>
        <begin position="69"/>
        <end position="96"/>
    </location>
</feature>
<evidence type="ECO:0000256" key="1">
    <source>
        <dbReference type="SAM" id="Coils"/>
    </source>
</evidence>
<evidence type="ECO:0000313" key="3">
    <source>
        <dbReference type="Proteomes" id="UP000600918"/>
    </source>
</evidence>
<keyword evidence="3" id="KW-1185">Reference proteome</keyword>
<gene>
    <name evidence="2" type="ORF">H0235_001076</name>
</gene>
<dbReference type="AlphaFoldDB" id="A0A834PFG8"/>
<accession>A0A834PFG8</accession>